<name>A0ABM8Q9M3_9BACT</name>
<sequence length="85" mass="9743">MKAKFFLILSILATLCNANIVSEAIDNQSVSQKSLTKTIISQNTAHQNYISLNKHILLNKYNHIFLIHQRNELILNQLKVRGVKQ</sequence>
<proteinExistence type="predicted"/>
<dbReference type="RefSeq" id="WP_229933359.1">
    <property type="nucleotide sequence ID" value="NZ_CAJHOF010000017.1"/>
</dbReference>
<feature type="chain" id="PRO_5045232265" evidence="1">
    <location>
        <begin position="19"/>
        <end position="85"/>
    </location>
</feature>
<keyword evidence="3" id="KW-1185">Reference proteome</keyword>
<comment type="caution">
    <text evidence="2">The sequence shown here is derived from an EMBL/GenBank/DDBJ whole genome shotgun (WGS) entry which is preliminary data.</text>
</comment>
<evidence type="ECO:0000313" key="2">
    <source>
        <dbReference type="EMBL" id="CAD7289502.1"/>
    </source>
</evidence>
<keyword evidence="1" id="KW-0732">Signal</keyword>
<accession>A0ABM8Q9M3</accession>
<protein>
    <submittedName>
        <fullName evidence="2">Uncharacterized protein</fullName>
    </submittedName>
</protein>
<gene>
    <name evidence="2" type="ORF">LMG7974_01579</name>
</gene>
<organism evidence="2 3">
    <name type="scientific">Campylobacter majalis</name>
    <dbReference type="NCBI Taxonomy" id="2790656"/>
    <lineage>
        <taxon>Bacteria</taxon>
        <taxon>Pseudomonadati</taxon>
        <taxon>Campylobacterota</taxon>
        <taxon>Epsilonproteobacteria</taxon>
        <taxon>Campylobacterales</taxon>
        <taxon>Campylobacteraceae</taxon>
        <taxon>Campylobacter</taxon>
    </lineage>
</organism>
<evidence type="ECO:0000313" key="3">
    <source>
        <dbReference type="Proteomes" id="UP000789803"/>
    </source>
</evidence>
<dbReference type="Proteomes" id="UP000789803">
    <property type="component" value="Unassembled WGS sequence"/>
</dbReference>
<evidence type="ECO:0000256" key="1">
    <source>
        <dbReference type="SAM" id="SignalP"/>
    </source>
</evidence>
<feature type="signal peptide" evidence="1">
    <location>
        <begin position="1"/>
        <end position="18"/>
    </location>
</feature>
<reference evidence="2 3" key="1">
    <citation type="submission" date="2020-11" db="EMBL/GenBank/DDBJ databases">
        <authorList>
            <person name="Peeters C."/>
        </authorList>
    </citation>
    <scope>NUCLEOTIDE SEQUENCE [LARGE SCALE GENOMIC DNA]</scope>
    <source>
        <strain evidence="2 3">LMG 7974</strain>
    </source>
</reference>
<dbReference type="EMBL" id="CAJHOF010000017">
    <property type="protein sequence ID" value="CAD7289502.1"/>
    <property type="molecule type" value="Genomic_DNA"/>
</dbReference>